<protein>
    <submittedName>
        <fullName evidence="1">Uncharacterized protein</fullName>
    </submittedName>
</protein>
<evidence type="ECO:0000313" key="1">
    <source>
        <dbReference type="EMBL" id="QTA79346.1"/>
    </source>
</evidence>
<dbReference type="EMBL" id="CP061799">
    <property type="protein sequence ID" value="QTA79346.1"/>
    <property type="molecule type" value="Genomic_DNA"/>
</dbReference>
<accession>A0A975GFI9</accession>
<dbReference type="AlphaFoldDB" id="A0A975GFI9"/>
<keyword evidence="2" id="KW-1185">Reference proteome</keyword>
<organism evidence="1 2">
    <name type="scientific">Desulfonema limicola</name>
    <dbReference type="NCBI Taxonomy" id="45656"/>
    <lineage>
        <taxon>Bacteria</taxon>
        <taxon>Pseudomonadati</taxon>
        <taxon>Thermodesulfobacteriota</taxon>
        <taxon>Desulfobacteria</taxon>
        <taxon>Desulfobacterales</taxon>
        <taxon>Desulfococcaceae</taxon>
        <taxon>Desulfonema</taxon>
    </lineage>
</organism>
<gene>
    <name evidence="1" type="ORF">dnl_16100</name>
</gene>
<sequence length="77" mass="9255">MAYVKSGKFEDYFVKINKQIQDISNCYSQKTDEFGLTWNESEKLEKIYFQSIGRLFSKHPRQKDSAVILHHFWVYIT</sequence>
<evidence type="ECO:0000313" key="2">
    <source>
        <dbReference type="Proteomes" id="UP000663720"/>
    </source>
</evidence>
<proteinExistence type="predicted"/>
<dbReference type="Proteomes" id="UP000663720">
    <property type="component" value="Chromosome"/>
</dbReference>
<reference evidence="1" key="1">
    <citation type="journal article" date="2021" name="Microb. Physiol.">
        <title>Proteogenomic Insights into the Physiology of Marine, Sulfate-Reducing, Filamentous Desulfonema limicola and Desulfonema magnum.</title>
        <authorList>
            <person name="Schnaars V."/>
            <person name="Wohlbrand L."/>
            <person name="Scheve S."/>
            <person name="Hinrichs C."/>
            <person name="Reinhardt R."/>
            <person name="Rabus R."/>
        </authorList>
    </citation>
    <scope>NUCLEOTIDE SEQUENCE</scope>
    <source>
        <strain evidence="1">5ac10</strain>
    </source>
</reference>
<dbReference type="KEGG" id="dli:dnl_16100"/>
<name>A0A975GFI9_9BACT</name>